<dbReference type="RefSeq" id="WP_131776855.1">
    <property type="nucleotide sequence ID" value="NZ_BMOB01000006.1"/>
</dbReference>
<name>A0A917JUL2_9GAMM</name>
<feature type="transmembrane region" description="Helical" evidence="1">
    <location>
        <begin position="12"/>
        <end position="30"/>
    </location>
</feature>
<feature type="domain" description="DUF2231" evidence="2">
    <location>
        <begin position="9"/>
        <end position="145"/>
    </location>
</feature>
<proteinExistence type="predicted"/>
<reference evidence="3" key="1">
    <citation type="journal article" date="2014" name="Int. J. Syst. Evol. Microbiol.">
        <title>Complete genome sequence of Corynebacterium casei LMG S-19264T (=DSM 44701T), isolated from a smear-ripened cheese.</title>
        <authorList>
            <consortium name="US DOE Joint Genome Institute (JGI-PGF)"/>
            <person name="Walter F."/>
            <person name="Albersmeier A."/>
            <person name="Kalinowski J."/>
            <person name="Ruckert C."/>
        </authorList>
    </citation>
    <scope>NUCLEOTIDE SEQUENCE</scope>
    <source>
        <strain evidence="3">JCM 13919</strain>
    </source>
</reference>
<dbReference type="InterPro" id="IPR019251">
    <property type="entry name" value="DUF2231_TM"/>
</dbReference>
<keyword evidence="1" id="KW-0472">Membrane</keyword>
<accession>A0A917JUL2</accession>
<reference evidence="3" key="2">
    <citation type="submission" date="2020-09" db="EMBL/GenBank/DDBJ databases">
        <authorList>
            <person name="Sun Q."/>
            <person name="Ohkuma M."/>
        </authorList>
    </citation>
    <scope>NUCLEOTIDE SEQUENCE</scope>
    <source>
        <strain evidence="3">JCM 13919</strain>
    </source>
</reference>
<dbReference type="Pfam" id="PF09990">
    <property type="entry name" value="DUF2231"/>
    <property type="match status" value="1"/>
</dbReference>
<dbReference type="OrthoDB" id="5574313at2"/>
<gene>
    <name evidence="3" type="ORF">GCM10007966_15770</name>
</gene>
<keyword evidence="4" id="KW-1185">Reference proteome</keyword>
<dbReference type="EMBL" id="BMOB01000006">
    <property type="protein sequence ID" value="GGI87863.1"/>
    <property type="molecule type" value="Genomic_DNA"/>
</dbReference>
<evidence type="ECO:0000259" key="2">
    <source>
        <dbReference type="Pfam" id="PF09990"/>
    </source>
</evidence>
<keyword evidence="1" id="KW-1133">Transmembrane helix</keyword>
<keyword evidence="1" id="KW-0812">Transmembrane</keyword>
<feature type="transmembrane region" description="Helical" evidence="1">
    <location>
        <begin position="113"/>
        <end position="132"/>
    </location>
</feature>
<feature type="transmembrane region" description="Helical" evidence="1">
    <location>
        <begin position="50"/>
        <end position="71"/>
    </location>
</feature>
<comment type="caution">
    <text evidence="3">The sequence shown here is derived from an EMBL/GenBank/DDBJ whole genome shotgun (WGS) entry which is preliminary data.</text>
</comment>
<dbReference type="AlphaFoldDB" id="A0A917JUL2"/>
<protein>
    <recommendedName>
        <fullName evidence="2">DUF2231 domain-containing protein</fullName>
    </recommendedName>
</protein>
<organism evidence="3 4">
    <name type="scientific">Legionella impletisoli</name>
    <dbReference type="NCBI Taxonomy" id="343510"/>
    <lineage>
        <taxon>Bacteria</taxon>
        <taxon>Pseudomonadati</taxon>
        <taxon>Pseudomonadota</taxon>
        <taxon>Gammaproteobacteria</taxon>
        <taxon>Legionellales</taxon>
        <taxon>Legionellaceae</taxon>
        <taxon>Legionella</taxon>
    </lineage>
</organism>
<dbReference type="Proteomes" id="UP000630149">
    <property type="component" value="Unassembled WGS sequence"/>
</dbReference>
<evidence type="ECO:0000313" key="4">
    <source>
        <dbReference type="Proteomes" id="UP000630149"/>
    </source>
</evidence>
<sequence length="169" mass="19176">MFEIIPNWHPVFVHFTVALVSVSAISYLLGHVLKDYPLGQELLTVGRWCLWFGLLASIATVSAGFIAYYSVAHDAQSHEAMTIHRNWALLTFSGIFIVTLWSFWRYFRHTHSSISFIVCMLILFVLITITAWHGAELVYRYGIGVMSLPSSTESGHHTQAESSEHTHNH</sequence>
<evidence type="ECO:0000313" key="3">
    <source>
        <dbReference type="EMBL" id="GGI87863.1"/>
    </source>
</evidence>
<feature type="transmembrane region" description="Helical" evidence="1">
    <location>
        <begin position="87"/>
        <end position="107"/>
    </location>
</feature>
<evidence type="ECO:0000256" key="1">
    <source>
        <dbReference type="SAM" id="Phobius"/>
    </source>
</evidence>